<feature type="compositionally biased region" description="Low complexity" evidence="1">
    <location>
        <begin position="189"/>
        <end position="206"/>
    </location>
</feature>
<dbReference type="Proteomes" id="UP000020561">
    <property type="component" value="Unassembled WGS sequence"/>
</dbReference>
<comment type="caution">
    <text evidence="2">The sequence shown here is derived from an EMBL/GenBank/DDBJ whole genome shotgun (WGS) entry which is preliminary data.</text>
</comment>
<feature type="compositionally biased region" description="Polar residues" evidence="1">
    <location>
        <begin position="207"/>
        <end position="216"/>
    </location>
</feature>
<dbReference type="AlphaFoldDB" id="X7XV57"/>
<organism evidence="2 3">
    <name type="scientific">Mycobacterium kansasii 662</name>
    <dbReference type="NCBI Taxonomy" id="1299326"/>
    <lineage>
        <taxon>Bacteria</taxon>
        <taxon>Bacillati</taxon>
        <taxon>Actinomycetota</taxon>
        <taxon>Actinomycetes</taxon>
        <taxon>Mycobacteriales</taxon>
        <taxon>Mycobacteriaceae</taxon>
        <taxon>Mycobacterium</taxon>
    </lineage>
</organism>
<dbReference type="EMBL" id="JAOA01000030">
    <property type="protein sequence ID" value="ETZ98039.1"/>
    <property type="molecule type" value="Genomic_DNA"/>
</dbReference>
<accession>X7XV57</accession>
<evidence type="ECO:0000313" key="3">
    <source>
        <dbReference type="Proteomes" id="UP000020561"/>
    </source>
</evidence>
<name>X7XV57_MYCKA</name>
<sequence length="216" mass="23031">MLVGDRGMITAARIAAIKELNDTGTDFGWITALRAPAIAKLAADDGPLQMSLFDTHDLAEITHPDYPHERLIACRNPALAAERARKRNELLAATETALARIAERVERGSLAGAGKIGEAVGQIVNKYKVSKHFHRTITDTSFAYERDHAAITAEAASTASTSCAPRCPPPTSTPPRWSPGIRTWPMSNATSAASKPTTSTYAPSTTGCLSASKPTY</sequence>
<feature type="compositionally biased region" description="Pro residues" evidence="1">
    <location>
        <begin position="166"/>
        <end position="177"/>
    </location>
</feature>
<proteinExistence type="predicted"/>
<protein>
    <submittedName>
        <fullName evidence="2">Putative transposase</fullName>
    </submittedName>
</protein>
<reference evidence="2 3" key="1">
    <citation type="submission" date="2013-12" db="EMBL/GenBank/DDBJ databases">
        <authorList>
            <person name="Brown-Elliot B."/>
            <person name="Wallace R."/>
            <person name="Lenaerts A."/>
            <person name="Ordway D."/>
            <person name="DeGroote M.A."/>
            <person name="Parker T."/>
            <person name="Sizemore C."/>
            <person name="Tallon L.J."/>
            <person name="Sadzewicz L.K."/>
            <person name="Sengamalay N."/>
            <person name="Fraser C.M."/>
            <person name="Hine E."/>
            <person name="Shefchek K.A."/>
            <person name="Das S.P."/>
            <person name="Tettelin H."/>
        </authorList>
    </citation>
    <scope>NUCLEOTIDE SEQUENCE [LARGE SCALE GENOMIC DNA]</scope>
    <source>
        <strain evidence="2 3">662</strain>
    </source>
</reference>
<feature type="region of interest" description="Disordered" evidence="1">
    <location>
        <begin position="159"/>
        <end position="216"/>
    </location>
</feature>
<gene>
    <name evidence="2" type="ORF">I545_6773</name>
</gene>
<evidence type="ECO:0000256" key="1">
    <source>
        <dbReference type="SAM" id="MobiDB-lite"/>
    </source>
</evidence>
<evidence type="ECO:0000313" key="2">
    <source>
        <dbReference type="EMBL" id="ETZ98039.1"/>
    </source>
</evidence>
<dbReference type="PATRIC" id="fig|1299326.3.peg.6506"/>